<organism evidence="1">
    <name type="scientific">Moumouvirus sp. 'Monve'</name>
    <dbReference type="NCBI Taxonomy" id="1128131"/>
    <lineage>
        <taxon>Viruses</taxon>
        <taxon>Varidnaviria</taxon>
        <taxon>Bamfordvirae</taxon>
        <taxon>Nucleocytoviricota</taxon>
        <taxon>Megaviricetes</taxon>
        <taxon>Imitervirales</taxon>
        <taxon>Mimiviridae</taxon>
        <taxon>Megamimivirinae</taxon>
        <taxon>Moumouvirus</taxon>
    </lineage>
</organism>
<reference evidence="1" key="1">
    <citation type="submission" date="2011-10" db="EMBL/GenBank/DDBJ databases">
        <title>Provirophages and transpovirons: unique mobilome of giant viruses.</title>
        <authorList>
            <person name="Desnues C."/>
            <person name="LaScola B."/>
            <person name="Yutin N."/>
            <person name="Fournous G."/>
            <person name="Koonin E."/>
            <person name="Raoult D."/>
        </authorList>
    </citation>
    <scope>NUCLEOTIDE SEQUENCE</scope>
    <source>
        <strain evidence="1">Mv13-mv</strain>
    </source>
</reference>
<evidence type="ECO:0000313" key="1">
    <source>
        <dbReference type="EMBL" id="AEX63225.1"/>
    </source>
</evidence>
<name>H2EFG0_9VIRU</name>
<accession>H2EFG0</accession>
<gene>
    <name evidence="1" type="ORF">mv_R1023</name>
</gene>
<dbReference type="EMBL" id="JN885999">
    <property type="protein sequence ID" value="AEX63225.1"/>
    <property type="molecule type" value="Genomic_DNA"/>
</dbReference>
<protein>
    <submittedName>
        <fullName evidence="1">Uncharacterized protein</fullName>
    </submittedName>
</protein>
<sequence>MATIDVSDIDPVILILCLWENATPSLEYMANKMESSFFGFKKYKMREPKYNKVKKLFKKINMLKKLKEDISVLIFQI</sequence>
<proteinExistence type="predicted"/>